<dbReference type="GO" id="GO:0016787">
    <property type="term" value="F:hydrolase activity"/>
    <property type="evidence" value="ECO:0007669"/>
    <property type="project" value="UniProtKB-KW"/>
</dbReference>
<dbReference type="NCBIfam" id="TIGR01613">
    <property type="entry name" value="primase_Cterm"/>
    <property type="match status" value="1"/>
</dbReference>
<feature type="region of interest" description="Disordered" evidence="4">
    <location>
        <begin position="1"/>
        <end position="26"/>
    </location>
</feature>
<dbReference type="GO" id="GO:0005524">
    <property type="term" value="F:ATP binding"/>
    <property type="evidence" value="ECO:0007669"/>
    <property type="project" value="UniProtKB-KW"/>
</dbReference>
<dbReference type="AlphaFoldDB" id="A0A2Z5G9Q2"/>
<dbReference type="InterPro" id="IPR014818">
    <property type="entry name" value="Phage/plasmid_primase_P4_C"/>
</dbReference>
<dbReference type="SMART" id="SM00885">
    <property type="entry name" value="D5_N"/>
    <property type="match status" value="1"/>
</dbReference>
<dbReference type="EMBL" id="CP030840">
    <property type="protein sequence ID" value="AXC15749.1"/>
    <property type="molecule type" value="Genomic_DNA"/>
</dbReference>
<keyword evidence="3" id="KW-0067">ATP-binding</keyword>
<dbReference type="InterPro" id="IPR006500">
    <property type="entry name" value="Helicase_put_C_phage/plasmid"/>
</dbReference>
<evidence type="ECO:0000313" key="6">
    <source>
        <dbReference type="EMBL" id="AXC15749.1"/>
    </source>
</evidence>
<dbReference type="Proteomes" id="UP000253606">
    <property type="component" value="Chromosome"/>
</dbReference>
<evidence type="ECO:0000256" key="4">
    <source>
        <dbReference type="SAM" id="MobiDB-lite"/>
    </source>
</evidence>
<dbReference type="OrthoDB" id="9763644at2"/>
<gene>
    <name evidence="6" type="ORF">ACPOL_6529</name>
</gene>
<dbReference type="InterPro" id="IPR014015">
    <property type="entry name" value="Helicase_SF3_DNA-vir"/>
</dbReference>
<keyword evidence="6" id="KW-0347">Helicase</keyword>
<keyword evidence="1" id="KW-0547">Nucleotide-binding</keyword>
<name>A0A2Z5G9Q2_9BACT</name>
<evidence type="ECO:0000313" key="7">
    <source>
        <dbReference type="Proteomes" id="UP000253606"/>
    </source>
</evidence>
<protein>
    <submittedName>
        <fullName evidence="6">DNA primase/helicase, phage-associated</fullName>
    </submittedName>
</protein>
<dbReference type="Pfam" id="PF19263">
    <property type="entry name" value="DUF5906"/>
    <property type="match status" value="1"/>
</dbReference>
<feature type="compositionally biased region" description="Low complexity" evidence="4">
    <location>
        <begin position="15"/>
        <end position="25"/>
    </location>
</feature>
<dbReference type="PANTHER" id="PTHR35372:SF2">
    <property type="entry name" value="SF3 HELICASE DOMAIN-CONTAINING PROTEIN"/>
    <property type="match status" value="1"/>
</dbReference>
<evidence type="ECO:0000256" key="1">
    <source>
        <dbReference type="ARBA" id="ARBA00022741"/>
    </source>
</evidence>
<dbReference type="SUPFAM" id="SSF52540">
    <property type="entry name" value="P-loop containing nucleoside triphosphate hydrolases"/>
    <property type="match status" value="1"/>
</dbReference>
<reference evidence="6 7" key="1">
    <citation type="journal article" date="2018" name="Front. Microbiol.">
        <title>Hydrolytic Capabilities as a Key to Environmental Success: Chitinolytic and Cellulolytic Acidobacteria From Acidic Sub-arctic Soils and Boreal Peatlands.</title>
        <authorList>
            <person name="Belova S.E."/>
            <person name="Ravin N.V."/>
            <person name="Pankratov T.A."/>
            <person name="Rakitin A.L."/>
            <person name="Ivanova A.A."/>
            <person name="Beletsky A.V."/>
            <person name="Mardanov A.V."/>
            <person name="Sinninghe Damste J.S."/>
            <person name="Dedysh S.N."/>
        </authorList>
    </citation>
    <scope>NUCLEOTIDE SEQUENCE [LARGE SCALE GENOMIC DNA]</scope>
    <source>
        <strain evidence="6 7">SBC82</strain>
    </source>
</reference>
<evidence type="ECO:0000259" key="5">
    <source>
        <dbReference type="PROSITE" id="PS51206"/>
    </source>
</evidence>
<evidence type="ECO:0000256" key="2">
    <source>
        <dbReference type="ARBA" id="ARBA00022801"/>
    </source>
</evidence>
<dbReference type="PROSITE" id="PS51206">
    <property type="entry name" value="SF3_HELICASE_1"/>
    <property type="match status" value="1"/>
</dbReference>
<dbReference type="PANTHER" id="PTHR35372">
    <property type="entry name" value="ATP BINDING PROTEIN-RELATED"/>
    <property type="match status" value="1"/>
</dbReference>
<dbReference type="InterPro" id="IPR027417">
    <property type="entry name" value="P-loop_NTPase"/>
</dbReference>
<feature type="domain" description="SF3 helicase" evidence="5">
    <location>
        <begin position="190"/>
        <end position="349"/>
    </location>
</feature>
<feature type="compositionally biased region" description="Basic and acidic residues" evidence="4">
    <location>
        <begin position="465"/>
        <end position="478"/>
    </location>
</feature>
<feature type="compositionally biased region" description="Basic residues" evidence="4">
    <location>
        <begin position="454"/>
        <end position="464"/>
    </location>
</feature>
<dbReference type="RefSeq" id="WP_114210365.1">
    <property type="nucleotide sequence ID" value="NZ_CP030840.1"/>
</dbReference>
<proteinExistence type="predicted"/>
<dbReference type="Gene3D" id="3.40.50.300">
    <property type="entry name" value="P-loop containing nucleotide triphosphate hydrolases"/>
    <property type="match status" value="1"/>
</dbReference>
<dbReference type="GO" id="GO:0004386">
    <property type="term" value="F:helicase activity"/>
    <property type="evidence" value="ECO:0007669"/>
    <property type="project" value="UniProtKB-KW"/>
</dbReference>
<dbReference type="KEGG" id="abas:ACPOL_6529"/>
<feature type="region of interest" description="Disordered" evidence="4">
    <location>
        <begin position="450"/>
        <end position="488"/>
    </location>
</feature>
<organism evidence="6 7">
    <name type="scientific">Acidisarcina polymorpha</name>
    <dbReference type="NCBI Taxonomy" id="2211140"/>
    <lineage>
        <taxon>Bacteria</taxon>
        <taxon>Pseudomonadati</taxon>
        <taxon>Acidobacteriota</taxon>
        <taxon>Terriglobia</taxon>
        <taxon>Terriglobales</taxon>
        <taxon>Acidobacteriaceae</taxon>
        <taxon>Acidisarcina</taxon>
    </lineage>
</organism>
<dbReference type="Pfam" id="PF08706">
    <property type="entry name" value="D5_N"/>
    <property type="match status" value="1"/>
</dbReference>
<evidence type="ECO:0000256" key="3">
    <source>
        <dbReference type="ARBA" id="ARBA00022840"/>
    </source>
</evidence>
<keyword evidence="7" id="KW-1185">Reference proteome</keyword>
<keyword evidence="2" id="KW-0378">Hydrolase</keyword>
<dbReference type="InterPro" id="IPR045455">
    <property type="entry name" value="NrS-1_pol-like_helicase"/>
</dbReference>
<sequence length="488" mass="54590">MPKRKSKSDQKSSSRPESSPASISSFAMTDSGNGEWIGELYNRRLCFDHRRGKWLFFKENRWIEDSNGEIYRVAKAAARKRLALAADLQEEKERNEQAEWARKSESRYLIDAALTMARSTETLADSGEGWDASATLIGVRNGVVDLQSGRVRAGCPEDRLTLQTSAAFDPSAQCPRFETFLNDVFCGDDELIRYVQKAIGYSLTGEVGEQCLFLCFGDGANGKSTLLETIRHILGSYAYNVPFSTFELKARSGIPNDVAALVGKRFVTAAETNEGATFNEARVKTLTGGDNITARFLYKENFTFQPVAKVWLAFNHKPEVIDESHGFWRRIRLIPFHAQFDGARRDPELPSKLREEASGILAWAVRGCLLWRKEGLVQPTCVTEATKAYREESNPVSAFLEDTYEVKPGGFVPSALLRTGYERWCHENGEKPLDARALASRLLARGFTQDRQGHGRTRGWKGLRPKAEHLSDAQKPADMRTGADALVQ</sequence>
<accession>A0A2Z5G9Q2</accession>
<dbReference type="InterPro" id="IPR051620">
    <property type="entry name" value="ORF904-like_C"/>
</dbReference>